<feature type="non-terminal residue" evidence="1">
    <location>
        <position position="1"/>
    </location>
</feature>
<reference evidence="1" key="1">
    <citation type="submission" date="2022-08" db="EMBL/GenBank/DDBJ databases">
        <authorList>
            <person name="Gutierrez-Valencia J."/>
        </authorList>
    </citation>
    <scope>NUCLEOTIDE SEQUENCE</scope>
</reference>
<keyword evidence="2" id="KW-1185">Reference proteome</keyword>
<comment type="caution">
    <text evidence="1">The sequence shown here is derived from an EMBL/GenBank/DDBJ whole genome shotgun (WGS) entry which is preliminary data.</text>
</comment>
<dbReference type="EMBL" id="CAMGYJ010000011">
    <property type="protein sequence ID" value="CAI0558708.1"/>
    <property type="molecule type" value="Genomic_DNA"/>
</dbReference>
<evidence type="ECO:0000313" key="2">
    <source>
        <dbReference type="Proteomes" id="UP001154282"/>
    </source>
</evidence>
<accession>A0AAV0RR97</accession>
<gene>
    <name evidence="1" type="ORF">LITE_LOCUS48881</name>
</gene>
<proteinExistence type="predicted"/>
<sequence length="95" mass="10759">RFSQCLMECPEARVNLTFIRPNYIRRLLTSWKHTKEPSRKIVVIGPVGSEVYKIVLGAATLLLWILKFVDGIGICAATRNKVFEGGSVRARTRQI</sequence>
<name>A0AAV0RR97_9ROSI</name>
<protein>
    <submittedName>
        <fullName evidence="1">Uncharacterized protein</fullName>
    </submittedName>
</protein>
<dbReference type="Proteomes" id="UP001154282">
    <property type="component" value="Unassembled WGS sequence"/>
</dbReference>
<evidence type="ECO:0000313" key="1">
    <source>
        <dbReference type="EMBL" id="CAI0558708.1"/>
    </source>
</evidence>
<organism evidence="1 2">
    <name type="scientific">Linum tenue</name>
    <dbReference type="NCBI Taxonomy" id="586396"/>
    <lineage>
        <taxon>Eukaryota</taxon>
        <taxon>Viridiplantae</taxon>
        <taxon>Streptophyta</taxon>
        <taxon>Embryophyta</taxon>
        <taxon>Tracheophyta</taxon>
        <taxon>Spermatophyta</taxon>
        <taxon>Magnoliopsida</taxon>
        <taxon>eudicotyledons</taxon>
        <taxon>Gunneridae</taxon>
        <taxon>Pentapetalae</taxon>
        <taxon>rosids</taxon>
        <taxon>fabids</taxon>
        <taxon>Malpighiales</taxon>
        <taxon>Linaceae</taxon>
        <taxon>Linum</taxon>
    </lineage>
</organism>
<dbReference type="AlphaFoldDB" id="A0AAV0RR97"/>